<evidence type="ECO:0000313" key="4">
    <source>
        <dbReference type="EMBL" id="THT99002.1"/>
    </source>
</evidence>
<dbReference type="Proteomes" id="UP000308917">
    <property type="component" value="Unassembled WGS sequence"/>
</dbReference>
<dbReference type="EC" id="2.7.7.65" evidence="1"/>
<dbReference type="Pfam" id="PF00990">
    <property type="entry name" value="GGDEF"/>
    <property type="match status" value="1"/>
</dbReference>
<comment type="catalytic activity">
    <reaction evidence="2">
        <text>2 GTP = 3',3'-c-di-GMP + 2 diphosphate</text>
        <dbReference type="Rhea" id="RHEA:24898"/>
        <dbReference type="ChEBI" id="CHEBI:33019"/>
        <dbReference type="ChEBI" id="CHEBI:37565"/>
        <dbReference type="ChEBI" id="CHEBI:58805"/>
        <dbReference type="EC" id="2.7.7.65"/>
    </reaction>
</comment>
<dbReference type="SMART" id="SM00267">
    <property type="entry name" value="GGDEF"/>
    <property type="match status" value="1"/>
</dbReference>
<protein>
    <recommendedName>
        <fullName evidence="1">diguanylate cyclase</fullName>
        <ecNumber evidence="1">2.7.7.65</ecNumber>
    </recommendedName>
</protein>
<gene>
    <name evidence="4" type="ORF">E9531_13025</name>
</gene>
<dbReference type="Gene3D" id="3.30.450.20">
    <property type="entry name" value="PAS domain"/>
    <property type="match status" value="1"/>
</dbReference>
<dbReference type="NCBIfam" id="TIGR00254">
    <property type="entry name" value="GGDEF"/>
    <property type="match status" value="1"/>
</dbReference>
<dbReference type="CDD" id="cd00130">
    <property type="entry name" value="PAS"/>
    <property type="match status" value="1"/>
</dbReference>
<dbReference type="GO" id="GO:0043709">
    <property type="term" value="P:cell adhesion involved in single-species biofilm formation"/>
    <property type="evidence" value="ECO:0007669"/>
    <property type="project" value="TreeGrafter"/>
</dbReference>
<dbReference type="InterPro" id="IPR000014">
    <property type="entry name" value="PAS"/>
</dbReference>
<accession>A0A4S8EW26</accession>
<dbReference type="CDD" id="cd01949">
    <property type="entry name" value="GGDEF"/>
    <property type="match status" value="1"/>
</dbReference>
<dbReference type="PROSITE" id="PS50887">
    <property type="entry name" value="GGDEF"/>
    <property type="match status" value="1"/>
</dbReference>
<evidence type="ECO:0000256" key="2">
    <source>
        <dbReference type="ARBA" id="ARBA00034247"/>
    </source>
</evidence>
<dbReference type="SUPFAM" id="SSF55073">
    <property type="entry name" value="Nucleotide cyclase"/>
    <property type="match status" value="1"/>
</dbReference>
<feature type="domain" description="GGDEF" evidence="3">
    <location>
        <begin position="171"/>
        <end position="300"/>
    </location>
</feature>
<evidence type="ECO:0000256" key="1">
    <source>
        <dbReference type="ARBA" id="ARBA00012528"/>
    </source>
</evidence>
<dbReference type="OrthoDB" id="9813903at2"/>
<dbReference type="InterPro" id="IPR029787">
    <property type="entry name" value="Nucleotide_cyclase"/>
</dbReference>
<keyword evidence="5" id="KW-1185">Reference proteome</keyword>
<dbReference type="GO" id="GO:1902201">
    <property type="term" value="P:negative regulation of bacterial-type flagellum-dependent cell motility"/>
    <property type="evidence" value="ECO:0007669"/>
    <property type="project" value="TreeGrafter"/>
</dbReference>
<proteinExistence type="predicted"/>
<dbReference type="FunFam" id="3.30.70.270:FF:000001">
    <property type="entry name" value="Diguanylate cyclase domain protein"/>
    <property type="match status" value="1"/>
</dbReference>
<organism evidence="4 5">
    <name type="scientific">Lampropedia puyangensis</name>
    <dbReference type="NCBI Taxonomy" id="1330072"/>
    <lineage>
        <taxon>Bacteria</taxon>
        <taxon>Pseudomonadati</taxon>
        <taxon>Pseudomonadota</taxon>
        <taxon>Betaproteobacteria</taxon>
        <taxon>Burkholderiales</taxon>
        <taxon>Comamonadaceae</taxon>
        <taxon>Lampropedia</taxon>
    </lineage>
</organism>
<dbReference type="SUPFAM" id="SSF55785">
    <property type="entry name" value="PYP-like sensor domain (PAS domain)"/>
    <property type="match status" value="1"/>
</dbReference>
<dbReference type="InterPro" id="IPR043128">
    <property type="entry name" value="Rev_trsase/Diguanyl_cyclase"/>
</dbReference>
<dbReference type="EMBL" id="STFG01000016">
    <property type="protein sequence ID" value="THT99002.1"/>
    <property type="molecule type" value="Genomic_DNA"/>
</dbReference>
<evidence type="ECO:0000313" key="5">
    <source>
        <dbReference type="Proteomes" id="UP000308917"/>
    </source>
</evidence>
<reference evidence="4 5" key="1">
    <citation type="journal article" date="2015" name="Antonie Van Leeuwenhoek">
        <title>Lampropedia puyangensis sp. nov., isolated from symptomatic bark of Populus ? euramericana canker and emended description of Lampropedia hyalina (Ehrenberg 1832) Lee et al. 2004.</title>
        <authorList>
            <person name="Li Y."/>
            <person name="Wang T."/>
            <person name="Piao C.G."/>
            <person name="Wang L.F."/>
            <person name="Tian G.Z."/>
            <person name="Zhu T.H."/>
            <person name="Guo M.W."/>
        </authorList>
    </citation>
    <scope>NUCLEOTIDE SEQUENCE [LARGE SCALE GENOMIC DNA]</scope>
    <source>
        <strain evidence="4 5">2-bin</strain>
    </source>
</reference>
<dbReference type="InterPro" id="IPR035965">
    <property type="entry name" value="PAS-like_dom_sf"/>
</dbReference>
<comment type="caution">
    <text evidence="4">The sequence shown here is derived from an EMBL/GenBank/DDBJ whole genome shotgun (WGS) entry which is preliminary data.</text>
</comment>
<dbReference type="InterPro" id="IPR000160">
    <property type="entry name" value="GGDEF_dom"/>
</dbReference>
<dbReference type="Gene3D" id="3.30.70.270">
    <property type="match status" value="1"/>
</dbReference>
<dbReference type="PANTHER" id="PTHR45138">
    <property type="entry name" value="REGULATORY COMPONENTS OF SENSORY TRANSDUCTION SYSTEM"/>
    <property type="match status" value="1"/>
</dbReference>
<evidence type="ECO:0000259" key="3">
    <source>
        <dbReference type="PROSITE" id="PS50887"/>
    </source>
</evidence>
<dbReference type="PANTHER" id="PTHR45138:SF9">
    <property type="entry name" value="DIGUANYLATE CYCLASE DGCM-RELATED"/>
    <property type="match status" value="1"/>
</dbReference>
<dbReference type="InterPro" id="IPR050469">
    <property type="entry name" value="Diguanylate_Cyclase"/>
</dbReference>
<dbReference type="GO" id="GO:0052621">
    <property type="term" value="F:diguanylate cyclase activity"/>
    <property type="evidence" value="ECO:0007669"/>
    <property type="project" value="UniProtKB-EC"/>
</dbReference>
<name>A0A4S8EW26_9BURK</name>
<dbReference type="AlphaFoldDB" id="A0A4S8EW26"/>
<dbReference type="RefSeq" id="WP_136574209.1">
    <property type="nucleotide sequence ID" value="NZ_STFG01000016.1"/>
</dbReference>
<sequence length="300" mass="33512">MYPTAIFEFLDVIPIPALAAEMTGDDNSFNHPRFLNAAFLAQIGYTLDEIPDIERWFEVAYPDPVMRAQVRQEWYQAIHESLAQGRQIAETSALIQCKSGQQRWFVVTAQVRPESMPNMHIVTFRDIHDLKMLSDENHFLSHTDQLTHVSNRRAGQQRLEAEHARFTQAAVPFALIMCDVDHFKSINDQMGHVCGDYVLRKIAETLHMHAGNLDEVVRWGGDEFLLVVPATGVEEAAALAEQLRMAVQSLNCSWEGQTFSPTLSVGCAVSAPGQSVVALLKTVDAALYAAKQQGRNAVCF</sequence>
<dbReference type="GO" id="GO:0005886">
    <property type="term" value="C:plasma membrane"/>
    <property type="evidence" value="ECO:0007669"/>
    <property type="project" value="TreeGrafter"/>
</dbReference>